<dbReference type="EMBL" id="CAMAPF010000180">
    <property type="protein sequence ID" value="CAH9111196.1"/>
    <property type="molecule type" value="Genomic_DNA"/>
</dbReference>
<sequence length="50" mass="5920">MKRISTISRQGKGFRSILDMLQMGETRRWLKLAGEMCRSDKSRQGYKREV</sequence>
<evidence type="ECO:0000313" key="1">
    <source>
        <dbReference type="EMBL" id="CAH9111196.1"/>
    </source>
</evidence>
<dbReference type="AlphaFoldDB" id="A0AAV0DZI1"/>
<dbReference type="Proteomes" id="UP001152523">
    <property type="component" value="Unassembled WGS sequence"/>
</dbReference>
<reference evidence="1" key="1">
    <citation type="submission" date="2022-07" db="EMBL/GenBank/DDBJ databases">
        <authorList>
            <person name="Macas J."/>
            <person name="Novak P."/>
            <person name="Neumann P."/>
        </authorList>
    </citation>
    <scope>NUCLEOTIDE SEQUENCE</scope>
</reference>
<name>A0AAV0DZI1_9ASTE</name>
<gene>
    <name evidence="1" type="ORF">CEPIT_LOCUS19441</name>
</gene>
<protein>
    <submittedName>
        <fullName evidence="1">Uncharacterized protein</fullName>
    </submittedName>
</protein>
<organism evidence="1 2">
    <name type="scientific">Cuscuta epithymum</name>
    <dbReference type="NCBI Taxonomy" id="186058"/>
    <lineage>
        <taxon>Eukaryota</taxon>
        <taxon>Viridiplantae</taxon>
        <taxon>Streptophyta</taxon>
        <taxon>Embryophyta</taxon>
        <taxon>Tracheophyta</taxon>
        <taxon>Spermatophyta</taxon>
        <taxon>Magnoliopsida</taxon>
        <taxon>eudicotyledons</taxon>
        <taxon>Gunneridae</taxon>
        <taxon>Pentapetalae</taxon>
        <taxon>asterids</taxon>
        <taxon>lamiids</taxon>
        <taxon>Solanales</taxon>
        <taxon>Convolvulaceae</taxon>
        <taxon>Cuscuteae</taxon>
        <taxon>Cuscuta</taxon>
        <taxon>Cuscuta subgen. Cuscuta</taxon>
    </lineage>
</organism>
<evidence type="ECO:0000313" key="2">
    <source>
        <dbReference type="Proteomes" id="UP001152523"/>
    </source>
</evidence>
<keyword evidence="2" id="KW-1185">Reference proteome</keyword>
<comment type="caution">
    <text evidence="1">The sequence shown here is derived from an EMBL/GenBank/DDBJ whole genome shotgun (WGS) entry which is preliminary data.</text>
</comment>
<accession>A0AAV0DZI1</accession>
<proteinExistence type="predicted"/>